<dbReference type="EMBL" id="WLYX01000001">
    <property type="protein sequence ID" value="MTD33355.1"/>
    <property type="molecule type" value="Genomic_DNA"/>
</dbReference>
<evidence type="ECO:0000313" key="2">
    <source>
        <dbReference type="Proteomes" id="UP000446658"/>
    </source>
</evidence>
<comment type="caution">
    <text evidence="1">The sequence shown here is derived from an EMBL/GenBank/DDBJ whole genome shotgun (WGS) entry which is preliminary data.</text>
</comment>
<gene>
    <name evidence="1" type="ORF">GKE73_10215</name>
</gene>
<dbReference type="AlphaFoldDB" id="A0A844GFQ2"/>
<reference evidence="1 2" key="1">
    <citation type="submission" date="2019-11" db="EMBL/GenBank/DDBJ databases">
        <title>Draft genome sequence of Paludibacterium sp. dN18-1.</title>
        <authorList>
            <person name="Im W.-T."/>
        </authorList>
    </citation>
    <scope>NUCLEOTIDE SEQUENCE [LARGE SCALE GENOMIC DNA]</scope>
    <source>
        <strain evidence="2">dN 18-1</strain>
    </source>
</reference>
<keyword evidence="2" id="KW-1185">Reference proteome</keyword>
<organism evidence="1 2">
    <name type="scientific">Paludibacterium denitrificans</name>
    <dbReference type="NCBI Taxonomy" id="2675226"/>
    <lineage>
        <taxon>Bacteria</taxon>
        <taxon>Pseudomonadati</taxon>
        <taxon>Pseudomonadota</taxon>
        <taxon>Betaproteobacteria</taxon>
        <taxon>Neisseriales</taxon>
        <taxon>Chromobacteriaceae</taxon>
        <taxon>Paludibacterium</taxon>
    </lineage>
</organism>
<accession>A0A844GFQ2</accession>
<dbReference type="Proteomes" id="UP000446658">
    <property type="component" value="Unassembled WGS sequence"/>
</dbReference>
<sequence>MMLIERGNEITLCHGKVAELESEQPGAIEQIGIGRIVLEQFFKLDARLLELAARH</sequence>
<protein>
    <submittedName>
        <fullName evidence="1">Uncharacterized protein</fullName>
    </submittedName>
</protein>
<proteinExistence type="predicted"/>
<name>A0A844GFQ2_9NEIS</name>
<evidence type="ECO:0000313" key="1">
    <source>
        <dbReference type="EMBL" id="MTD33355.1"/>
    </source>
</evidence>